<feature type="compositionally biased region" description="Basic and acidic residues" evidence="1">
    <location>
        <begin position="417"/>
        <end position="442"/>
    </location>
</feature>
<evidence type="ECO:0000313" key="3">
    <source>
        <dbReference type="Proteomes" id="UP001447188"/>
    </source>
</evidence>
<dbReference type="EMBL" id="JBBBZM010000033">
    <property type="protein sequence ID" value="KAL0637529.1"/>
    <property type="molecule type" value="Genomic_DNA"/>
</dbReference>
<keyword evidence="3" id="KW-1185">Reference proteome</keyword>
<feature type="region of interest" description="Disordered" evidence="1">
    <location>
        <begin position="616"/>
        <end position="636"/>
    </location>
</feature>
<evidence type="ECO:0000256" key="1">
    <source>
        <dbReference type="SAM" id="MobiDB-lite"/>
    </source>
</evidence>
<organism evidence="2 3">
    <name type="scientific">Discina gigas</name>
    <dbReference type="NCBI Taxonomy" id="1032678"/>
    <lineage>
        <taxon>Eukaryota</taxon>
        <taxon>Fungi</taxon>
        <taxon>Dikarya</taxon>
        <taxon>Ascomycota</taxon>
        <taxon>Pezizomycotina</taxon>
        <taxon>Pezizomycetes</taxon>
        <taxon>Pezizales</taxon>
        <taxon>Discinaceae</taxon>
        <taxon>Discina</taxon>
    </lineage>
</organism>
<reference evidence="2 3" key="1">
    <citation type="submission" date="2024-02" db="EMBL/GenBank/DDBJ databases">
        <title>Discinaceae phylogenomics.</title>
        <authorList>
            <person name="Dirks A.C."/>
            <person name="James T.Y."/>
        </authorList>
    </citation>
    <scope>NUCLEOTIDE SEQUENCE [LARGE SCALE GENOMIC DNA]</scope>
    <source>
        <strain evidence="2 3">ACD0624</strain>
    </source>
</reference>
<gene>
    <name evidence="2" type="ORF">Q9L58_003418</name>
</gene>
<accession>A0ABR3GNP9</accession>
<sequence length="636" mass="71250">MSFEFDIGSFKGRPNYLMRSKKGLCWNNLPPSLVAFVTIPEMAAAVVNFALGPNGHYWFQYSGETGETVTQTSQNLWRYLNCDENSAPMVTRLEFGQSKTFWGANSWTEAENQSYQSIFCNNLPAGLVDQIRELDDQGRLNDYSEIGFLALGMENSWMLESKGWIWSEGMDPELFEALQALPEGVSVLNVRLSPVQTDCWWILYSDGSTHFRIPAHWNAAVTGYGALQYALHRKKTVADVGRSIGLGLRKAAPYAGPVVAATAITTSPPLSSSSKGLQTEIRRVRLMDDDYGSEWGDIDDQDMIAAADEAERQAPPLSLERSGENGIPYLRDNFGGLGKDELRNEAMSKVAPFTHESRVGILYPSLVSLKGTLDGVPVVEKDGKGRVVLQGAQQDEGGANKMPHRHVKGGRLGHRGVRADEKITADKRKRRAPDPDKDRGEPPQEIEYSGTIFPRLSIAYGNDLLEAEDVAEFSLRLVGILTPLLREFMEANMILYPQQLRQFEADKINRMVRHHKANDSFHGWDFLTLANLMLSQRLPLSVHNHQETYSRLRVLKTTIRWTFAHTSLEDHERKHPIELSLWAINTLLLVESLGVPLSYATRVMALHQRLWSPQPKLTSGTLEEESSTESGSMETD</sequence>
<dbReference type="Proteomes" id="UP001447188">
    <property type="component" value="Unassembled WGS sequence"/>
</dbReference>
<name>A0ABR3GNP9_9PEZI</name>
<feature type="compositionally biased region" description="Basic residues" evidence="1">
    <location>
        <begin position="402"/>
        <end position="416"/>
    </location>
</feature>
<comment type="caution">
    <text evidence="2">The sequence shown here is derived from an EMBL/GenBank/DDBJ whole genome shotgun (WGS) entry which is preliminary data.</text>
</comment>
<evidence type="ECO:0000313" key="2">
    <source>
        <dbReference type="EMBL" id="KAL0637529.1"/>
    </source>
</evidence>
<proteinExistence type="predicted"/>
<protein>
    <submittedName>
        <fullName evidence="2">Uncharacterized protein</fullName>
    </submittedName>
</protein>
<feature type="region of interest" description="Disordered" evidence="1">
    <location>
        <begin position="396"/>
        <end position="446"/>
    </location>
</feature>